<gene>
    <name evidence="3" type="ORF">L0665_07120</name>
</gene>
<feature type="transmembrane region" description="Helical" evidence="2">
    <location>
        <begin position="27"/>
        <end position="54"/>
    </location>
</feature>
<dbReference type="EMBL" id="JAKELO010000002">
    <property type="protein sequence ID" value="MDE4908381.1"/>
    <property type="molecule type" value="Genomic_DNA"/>
</dbReference>
<dbReference type="InterPro" id="IPR006062">
    <property type="entry name" value="His_biosynth"/>
</dbReference>
<dbReference type="AlphaFoldDB" id="A0A9Q4PX99"/>
<evidence type="ECO:0000256" key="2">
    <source>
        <dbReference type="SAM" id="Phobius"/>
    </source>
</evidence>
<dbReference type="Proteomes" id="UP001143747">
    <property type="component" value="Unassembled WGS sequence"/>
</dbReference>
<organism evidence="3 4">
    <name type="scientific">Methanogenium marinum</name>
    <dbReference type="NCBI Taxonomy" id="348610"/>
    <lineage>
        <taxon>Archaea</taxon>
        <taxon>Methanobacteriati</taxon>
        <taxon>Methanobacteriota</taxon>
        <taxon>Stenosarchaea group</taxon>
        <taxon>Methanomicrobia</taxon>
        <taxon>Methanomicrobiales</taxon>
        <taxon>Methanomicrobiaceae</taxon>
        <taxon>Methanogenium</taxon>
    </lineage>
</organism>
<sequence length="304" mass="32917">MEKISSHSNSLRGVEAKTGRSKEGIKFIVPIVFAVLLALCIGFTLVVIAGKMQWDRNSLIHPEQAQFFAPWAPFFNRIFMDILLAIDIMGGFVVQGQSGNRESYRPLDWGLVPDATPAAYTAAMKPVYGYVADLDGVEQTGHDNEEGVRACCNILKKSYVNRGHRAFTVSEEDRQAGIFPVISTETGGNKLGAYHGGALTVDLKADRIYPTGESPAAFLRNANAWDYDVCIIINLGSVGTEQGLPPYLAEMRSAYEGTLFYGGGLASEKDCVTVSEEGYDGALVATAVHRGAIPLDAVQRGYIP</sequence>
<protein>
    <submittedName>
        <fullName evidence="3">HisA/HisF-related TIM barrel protein</fullName>
    </submittedName>
</protein>
<dbReference type="InterPro" id="IPR011060">
    <property type="entry name" value="RibuloseP-bd_barrel"/>
</dbReference>
<evidence type="ECO:0000313" key="3">
    <source>
        <dbReference type="EMBL" id="MDE4908381.1"/>
    </source>
</evidence>
<dbReference type="Gene3D" id="3.20.20.70">
    <property type="entry name" value="Aldolase class I"/>
    <property type="match status" value="1"/>
</dbReference>
<keyword evidence="2" id="KW-0472">Membrane</keyword>
<accession>A0A9Q4PX99</accession>
<keyword evidence="1" id="KW-0368">Histidine biosynthesis</keyword>
<keyword evidence="2" id="KW-1133">Transmembrane helix</keyword>
<comment type="similarity">
    <text evidence="1">Belongs to the HisA/HisF family.</text>
</comment>
<dbReference type="InterPro" id="IPR013785">
    <property type="entry name" value="Aldolase_TIM"/>
</dbReference>
<dbReference type="Pfam" id="PF00977">
    <property type="entry name" value="His_biosynth"/>
    <property type="match status" value="1"/>
</dbReference>
<comment type="caution">
    <text evidence="3">The sequence shown here is derived from an EMBL/GenBank/DDBJ whole genome shotgun (WGS) entry which is preliminary data.</text>
</comment>
<dbReference type="RefSeq" id="WP_274925010.1">
    <property type="nucleotide sequence ID" value="NZ_JAKELO010000002.1"/>
</dbReference>
<proteinExistence type="inferred from homology"/>
<evidence type="ECO:0000256" key="1">
    <source>
        <dbReference type="RuleBase" id="RU003657"/>
    </source>
</evidence>
<dbReference type="SUPFAM" id="SSF51366">
    <property type="entry name" value="Ribulose-phoshate binding barrel"/>
    <property type="match status" value="1"/>
</dbReference>
<dbReference type="GO" id="GO:0000105">
    <property type="term" value="P:L-histidine biosynthetic process"/>
    <property type="evidence" value="ECO:0007669"/>
    <property type="project" value="UniProtKB-KW"/>
</dbReference>
<reference evidence="3" key="1">
    <citation type="submission" date="2022-01" db="EMBL/GenBank/DDBJ databases">
        <title>Draft genome of Methanogenium marinum DSM 15558.</title>
        <authorList>
            <person name="Chen S.-C."/>
            <person name="You Y.-T."/>
        </authorList>
    </citation>
    <scope>NUCLEOTIDE SEQUENCE</scope>
    <source>
        <strain evidence="3">DSM 15558</strain>
    </source>
</reference>
<keyword evidence="4" id="KW-1185">Reference proteome</keyword>
<evidence type="ECO:0000313" key="4">
    <source>
        <dbReference type="Proteomes" id="UP001143747"/>
    </source>
</evidence>
<name>A0A9Q4PX99_9EURY</name>
<keyword evidence="2" id="KW-0812">Transmembrane</keyword>
<keyword evidence="1" id="KW-0028">Amino-acid biosynthesis</keyword>